<dbReference type="STRING" id="1793.AWC04_06980"/>
<dbReference type="Proteomes" id="UP000193484">
    <property type="component" value="Unassembled WGS sequence"/>
</dbReference>
<proteinExistence type="predicted"/>
<evidence type="ECO:0000259" key="1">
    <source>
        <dbReference type="Pfam" id="PF20568"/>
    </source>
</evidence>
<evidence type="ECO:0000313" key="4">
    <source>
        <dbReference type="Proteomes" id="UP000193484"/>
    </source>
</evidence>
<dbReference type="EMBL" id="LQOJ01000025">
    <property type="protein sequence ID" value="ORV05282.1"/>
    <property type="molecule type" value="Genomic_DNA"/>
</dbReference>
<dbReference type="Pfam" id="PF20568">
    <property type="entry name" value="DUF6777"/>
    <property type="match status" value="1"/>
</dbReference>
<comment type="caution">
    <text evidence="2">The sequence shown here is derived from an EMBL/GenBank/DDBJ whole genome shotgun (WGS) entry which is preliminary data.</text>
</comment>
<keyword evidence="4" id="KW-1185">Reference proteome</keyword>
<reference evidence="2 4" key="1">
    <citation type="submission" date="2016-01" db="EMBL/GenBank/DDBJ databases">
        <title>The new phylogeny of the genus Mycobacterium.</title>
        <authorList>
            <person name="Tarcisio F."/>
            <person name="Conor M."/>
            <person name="Antonella G."/>
            <person name="Elisabetta G."/>
            <person name="Giulia F.S."/>
            <person name="Sara T."/>
            <person name="Anna F."/>
            <person name="Clotilde B."/>
            <person name="Roberto B."/>
            <person name="Veronica D.S."/>
            <person name="Fabio R."/>
            <person name="Monica P."/>
            <person name="Olivier J."/>
            <person name="Enrico T."/>
            <person name="Nicola S."/>
        </authorList>
    </citation>
    <scope>NUCLEOTIDE SEQUENCE [LARGE SCALE GENOMIC DNA]</scope>
    <source>
        <strain evidence="2 4">DSM 44179</strain>
    </source>
</reference>
<dbReference type="OrthoDB" id="4655582at2"/>
<gene>
    <name evidence="2" type="ORF">AWC04_06980</name>
    <name evidence="3" type="ORF">AWC04_07165</name>
</gene>
<dbReference type="RefSeq" id="WP_085094546.1">
    <property type="nucleotide sequence ID" value="NZ_AP022603.1"/>
</dbReference>
<dbReference type="EMBL" id="LQOJ01000025">
    <property type="protein sequence ID" value="ORV05311.1"/>
    <property type="molecule type" value="Genomic_DNA"/>
</dbReference>
<sequence length="291" mass="30217">MNGPDPIINPRTPGILALSALTLTVLVLTALVTVVLADDPDRPPAAPATPEVLLVGPNAVVQPFTNSILTAPVVVAEPTARSADTAMWRLPVSPTRGVRTVSGRAPELYGGTATGHPCDVVALANYLDAHADLAQRWASVQGLSTEQIPYYLNTLTPVVLLNDTWVTLHNTDGAEHAVLAADTAVLIDRVGVPRTHCASGAPLSPPADADLGRFELRGTPWPYFSRTTVLALNYAAGDRPGLADEFVLLDIADADRLTRVTGGIIELGGATVPLPDPAAANVPATGLPVPG</sequence>
<protein>
    <recommendedName>
        <fullName evidence="1">DUF6777 domain-containing protein</fullName>
    </recommendedName>
</protein>
<feature type="domain" description="DUF6777" evidence="1">
    <location>
        <begin position="99"/>
        <end position="261"/>
    </location>
</feature>
<dbReference type="InterPro" id="IPR046704">
    <property type="entry name" value="DUF6777"/>
</dbReference>
<accession>A0A1X1RGA6</accession>
<evidence type="ECO:0000313" key="2">
    <source>
        <dbReference type="EMBL" id="ORV05282.1"/>
    </source>
</evidence>
<organism evidence="2 4">
    <name type="scientific">Mycolicibacterium fallax</name>
    <name type="common">Mycobacterium fallax</name>
    <dbReference type="NCBI Taxonomy" id="1793"/>
    <lineage>
        <taxon>Bacteria</taxon>
        <taxon>Bacillati</taxon>
        <taxon>Actinomycetota</taxon>
        <taxon>Actinomycetes</taxon>
        <taxon>Mycobacteriales</taxon>
        <taxon>Mycobacteriaceae</taxon>
        <taxon>Mycolicibacterium</taxon>
    </lineage>
</organism>
<name>A0A1X1RGA6_MYCFA</name>
<evidence type="ECO:0000313" key="3">
    <source>
        <dbReference type="EMBL" id="ORV05311.1"/>
    </source>
</evidence>
<dbReference type="AlphaFoldDB" id="A0A1X1RGA6"/>